<evidence type="ECO:0000313" key="2">
    <source>
        <dbReference type="Proteomes" id="UP000654108"/>
    </source>
</evidence>
<dbReference type="Gene3D" id="3.30.300.20">
    <property type="match status" value="1"/>
</dbReference>
<keyword evidence="2" id="KW-1185">Reference proteome</keyword>
<dbReference type="InterPro" id="IPR003718">
    <property type="entry name" value="OsmC/Ohr_fam"/>
</dbReference>
<dbReference type="EMBL" id="JACYFU010000001">
    <property type="protein sequence ID" value="MBD8064673.1"/>
    <property type="molecule type" value="Genomic_DNA"/>
</dbReference>
<dbReference type="InterPro" id="IPR036102">
    <property type="entry name" value="OsmC/Ohrsf"/>
</dbReference>
<dbReference type="RefSeq" id="WP_191772890.1">
    <property type="nucleotide sequence ID" value="NZ_JACYFU010000001.1"/>
</dbReference>
<dbReference type="SUPFAM" id="SSF82784">
    <property type="entry name" value="OsmC-like"/>
    <property type="match status" value="1"/>
</dbReference>
<dbReference type="Proteomes" id="UP000654108">
    <property type="component" value="Unassembled WGS sequence"/>
</dbReference>
<dbReference type="Pfam" id="PF02566">
    <property type="entry name" value="OsmC"/>
    <property type="match status" value="1"/>
</dbReference>
<proteinExistence type="predicted"/>
<comment type="caution">
    <text evidence="1">The sequence shown here is derived from an EMBL/GenBank/DDBJ whole genome shotgun (WGS) entry which is preliminary data.</text>
</comment>
<evidence type="ECO:0000313" key="1">
    <source>
        <dbReference type="EMBL" id="MBD8064673.1"/>
    </source>
</evidence>
<organism evidence="1 2">
    <name type="scientific">Devosia oryzisoli</name>
    <dbReference type="NCBI Taxonomy" id="2774138"/>
    <lineage>
        <taxon>Bacteria</taxon>
        <taxon>Pseudomonadati</taxon>
        <taxon>Pseudomonadota</taxon>
        <taxon>Alphaproteobacteria</taxon>
        <taxon>Hyphomicrobiales</taxon>
        <taxon>Devosiaceae</taxon>
        <taxon>Devosia</taxon>
    </lineage>
</organism>
<reference evidence="1" key="1">
    <citation type="submission" date="2020-09" db="EMBL/GenBank/DDBJ databases">
        <title>Genome seq and assembly of Devosia sp.</title>
        <authorList>
            <person name="Chhetri G."/>
        </authorList>
    </citation>
    <scope>NUCLEOTIDE SEQUENCE</scope>
    <source>
        <strain evidence="1">PTR5</strain>
    </source>
</reference>
<dbReference type="InterPro" id="IPR015946">
    <property type="entry name" value="KH_dom-like_a/b"/>
</dbReference>
<accession>A0A927FTV8</accession>
<protein>
    <submittedName>
        <fullName evidence="1">OsmC family protein</fullName>
    </submittedName>
</protein>
<gene>
    <name evidence="1" type="ORF">IC608_04195</name>
</gene>
<sequence>MTTMSVSLRSIPDTQAAMGWAAGHTVVIDRPEGRAGGMGLGFNGGQMIALAIGGCFCNDLRYLAEALGVEIDRISVDVEIDLAGTPSLVTAARLTPLVTGRGDIAGLIARAASESTVASSVQRGFPVTVTTT</sequence>
<dbReference type="AlphaFoldDB" id="A0A927FTV8"/>
<name>A0A927FTV8_9HYPH</name>